<evidence type="ECO:0000313" key="3">
    <source>
        <dbReference type="Proteomes" id="UP001302806"/>
    </source>
</evidence>
<dbReference type="EMBL" id="CP134537">
    <property type="protein sequence ID" value="WNH08098.1"/>
    <property type="molecule type" value="Genomic_DNA"/>
</dbReference>
<feature type="transmembrane region" description="Helical" evidence="1">
    <location>
        <begin position="69"/>
        <end position="86"/>
    </location>
</feature>
<name>A0ABY9XQA1_9FLAO</name>
<keyword evidence="1" id="KW-1133">Transmembrane helix</keyword>
<gene>
    <name evidence="2" type="ORF">RHP51_13055</name>
</gene>
<protein>
    <submittedName>
        <fullName evidence="2">Uncharacterized protein</fullName>
    </submittedName>
</protein>
<keyword evidence="1" id="KW-0812">Transmembrane</keyword>
<organism evidence="2 3">
    <name type="scientific">Thalassobellus suaedae</name>
    <dbReference type="NCBI Taxonomy" id="3074124"/>
    <lineage>
        <taxon>Bacteria</taxon>
        <taxon>Pseudomonadati</taxon>
        <taxon>Bacteroidota</taxon>
        <taxon>Flavobacteriia</taxon>
        <taxon>Flavobacteriales</taxon>
        <taxon>Flavobacteriaceae</taxon>
        <taxon>Thalassobellus</taxon>
    </lineage>
</organism>
<keyword evidence="1" id="KW-0472">Membrane</keyword>
<evidence type="ECO:0000313" key="2">
    <source>
        <dbReference type="EMBL" id="WNH08098.1"/>
    </source>
</evidence>
<proteinExistence type="predicted"/>
<sequence>MLANNSALTLSPCGPLILKLHVSSVPGCNLSLKVVVSISKSVLEYGTEIFKLADSKLLKAAKLYCIEKPPTSSFVIGMLIVFLLLFK</sequence>
<dbReference type="Proteomes" id="UP001302806">
    <property type="component" value="Chromosome"/>
</dbReference>
<dbReference type="RefSeq" id="WP_415864851.1">
    <property type="nucleotide sequence ID" value="NZ_CP134537.1"/>
</dbReference>
<reference evidence="2 3" key="1">
    <citation type="submission" date="2023-09" db="EMBL/GenBank/DDBJ databases">
        <title>Thalassobella suaedae gen. nov., sp. nov., a marine bacterium of the family Flavobacteriaceae isolated from a halophyte Suaeda japonica.</title>
        <authorList>
            <person name="Lee S.Y."/>
            <person name="Hwang C.Y."/>
        </authorList>
    </citation>
    <scope>NUCLEOTIDE SEQUENCE [LARGE SCALE GENOMIC DNA]</scope>
    <source>
        <strain evidence="2 3">HL-DH14</strain>
    </source>
</reference>
<accession>A0ABY9XQA1</accession>
<evidence type="ECO:0000256" key="1">
    <source>
        <dbReference type="SAM" id="Phobius"/>
    </source>
</evidence>